<dbReference type="SUPFAM" id="SSF51735">
    <property type="entry name" value="NAD(P)-binding Rossmann-fold domains"/>
    <property type="match status" value="1"/>
</dbReference>
<evidence type="ECO:0000256" key="1">
    <source>
        <dbReference type="SAM" id="Phobius"/>
    </source>
</evidence>
<proteinExistence type="predicted"/>
<dbReference type="AlphaFoldDB" id="A0A5B0WT55"/>
<dbReference type="RefSeq" id="WP_149611985.1">
    <property type="nucleotide sequence ID" value="NZ_VTUX01000006.1"/>
</dbReference>
<dbReference type="PANTHER" id="PTHR43833">
    <property type="entry name" value="POTASSIUM CHANNEL PROTEIN 2-RELATED-RELATED"/>
    <property type="match status" value="1"/>
</dbReference>
<name>A0A5B0WT55_9GAMM</name>
<dbReference type="InterPro" id="IPR003148">
    <property type="entry name" value="RCK_N"/>
</dbReference>
<keyword evidence="1" id="KW-0812">Transmembrane</keyword>
<evidence type="ECO:0000259" key="2">
    <source>
        <dbReference type="Pfam" id="PF02026"/>
    </source>
</evidence>
<dbReference type="Gene3D" id="3.40.50.720">
    <property type="entry name" value="NAD(P)-binding Rossmann-like Domain"/>
    <property type="match status" value="1"/>
</dbReference>
<sequence>MTPANESFHGRNRRQPEPERVNLIARHEWTIVGLLAALAFLLGCVGYAQTLTFADQGGSYTRWDVVYGAFRLFIFEAPDETAGWPVYLQVARALAPMVVLYTAAKAVWTVVEEEVALYGLLFRKRRFVVVCGIGETGFRIARDYCLNSDKHVVIIDNDPLNAMAAELTNYGAIHVCGNAMDTLTLMKSRVVYAKELFLCTSDDKANIAIAKAVERLTRRLTDAEVRQLESIARRREPSVGDDPPDVSLRCFLAVDSPDIYEVFSVHSFLEVNSSRFAIRLFSRRETIARNIFRLCAPDLYYRPTSRASKPMHILFVGFQALVREMILQTALTAHYTDFRLPRVTVLCQDSERDQVERFRHRHVQLDNTVEIDFVYADPMTIKPKQWHEMQTATHFDVCYVGLEKDVEGILTARRLNRLRRHSGLPPLNFVVCLNQQSFLAEIIDDDFEPIEMDKIGLPKHEPIEYFECLDETICIDVIVNEALDAMARTLHNAYIDTQLGNGVDVRSNASLVPWSALPAHKKKANQHAAAHMDVKLRIANCVACSIDSSEAEAPFPPDDLMMELLAHLEHRRWMADKYLAGYSYGEVRDEDRMLHPDLVAWQELTEEDKEKDRANIRQIPLLLKMQGQKVCRMYSALNAPQVDSVES</sequence>
<protein>
    <recommendedName>
        <fullName evidence="6">RCK N-terminal domain-containing protein</fullName>
    </recommendedName>
</protein>
<gene>
    <name evidence="4" type="ORF">F0M18_13555</name>
</gene>
<dbReference type="InterPro" id="IPR050721">
    <property type="entry name" value="Trk_Ktr_HKT_K-transport"/>
</dbReference>
<reference evidence="4 5" key="1">
    <citation type="submission" date="2019-09" db="EMBL/GenBank/DDBJ databases">
        <authorList>
            <person name="Chen X.-Y."/>
        </authorList>
    </citation>
    <scope>NUCLEOTIDE SEQUENCE [LARGE SCALE GENOMIC DNA]</scope>
    <source>
        <strain evidence="4 5">NY5</strain>
    </source>
</reference>
<evidence type="ECO:0000313" key="5">
    <source>
        <dbReference type="Proteomes" id="UP000323708"/>
    </source>
</evidence>
<keyword evidence="1" id="KW-1133">Transmembrane helix</keyword>
<dbReference type="InterPro" id="IPR036291">
    <property type="entry name" value="NAD(P)-bd_dom_sf"/>
</dbReference>
<evidence type="ECO:0000259" key="3">
    <source>
        <dbReference type="Pfam" id="PF02254"/>
    </source>
</evidence>
<dbReference type="InterPro" id="IPR003032">
    <property type="entry name" value="Ryanodine_rcpt"/>
</dbReference>
<organism evidence="4 5">
    <name type="scientific">Pseudohalioglobus sediminis</name>
    <dbReference type="NCBI Taxonomy" id="2606449"/>
    <lineage>
        <taxon>Bacteria</taxon>
        <taxon>Pseudomonadati</taxon>
        <taxon>Pseudomonadota</taxon>
        <taxon>Gammaproteobacteria</taxon>
        <taxon>Cellvibrionales</taxon>
        <taxon>Halieaceae</taxon>
        <taxon>Pseudohalioglobus</taxon>
    </lineage>
</organism>
<feature type="domain" description="Ryanodine receptor Ryr" evidence="2">
    <location>
        <begin position="561"/>
        <end position="620"/>
    </location>
</feature>
<dbReference type="Pfam" id="PF02026">
    <property type="entry name" value="RyR"/>
    <property type="match status" value="1"/>
</dbReference>
<comment type="caution">
    <text evidence="4">The sequence shown here is derived from an EMBL/GenBank/DDBJ whole genome shotgun (WGS) entry which is preliminary data.</text>
</comment>
<dbReference type="EMBL" id="VTUX01000006">
    <property type="protein sequence ID" value="KAA1190086.1"/>
    <property type="molecule type" value="Genomic_DNA"/>
</dbReference>
<evidence type="ECO:0000313" key="4">
    <source>
        <dbReference type="EMBL" id="KAA1190086.1"/>
    </source>
</evidence>
<keyword evidence="5" id="KW-1185">Reference proteome</keyword>
<dbReference type="GO" id="GO:0006813">
    <property type="term" value="P:potassium ion transport"/>
    <property type="evidence" value="ECO:0007669"/>
    <property type="project" value="InterPro"/>
</dbReference>
<dbReference type="Gene3D" id="6.20.350.10">
    <property type="match status" value="1"/>
</dbReference>
<dbReference type="Proteomes" id="UP000323708">
    <property type="component" value="Unassembled WGS sequence"/>
</dbReference>
<feature type="domain" description="RCK N-terminal" evidence="3">
    <location>
        <begin position="128"/>
        <end position="217"/>
    </location>
</feature>
<evidence type="ECO:0008006" key="6">
    <source>
        <dbReference type="Google" id="ProtNLM"/>
    </source>
</evidence>
<keyword evidence="1" id="KW-0472">Membrane</keyword>
<dbReference type="Pfam" id="PF02254">
    <property type="entry name" value="TrkA_N"/>
    <property type="match status" value="1"/>
</dbReference>
<feature type="transmembrane region" description="Helical" evidence="1">
    <location>
        <begin position="29"/>
        <end position="48"/>
    </location>
</feature>
<accession>A0A5B0WT55</accession>